<dbReference type="InterPro" id="IPR017517">
    <property type="entry name" value="Maleyloyr_isom"/>
</dbReference>
<evidence type="ECO:0000313" key="1">
    <source>
        <dbReference type="EMBL" id="PCC37855.1"/>
    </source>
</evidence>
<keyword evidence="2" id="KW-1185">Reference proteome</keyword>
<dbReference type="SUPFAM" id="SSF109854">
    <property type="entry name" value="DinB/YfiT-like putative metalloenzymes"/>
    <property type="match status" value="1"/>
</dbReference>
<dbReference type="InterPro" id="IPR034660">
    <property type="entry name" value="DinB/YfiT-like"/>
</dbReference>
<comment type="caution">
    <text evidence="1">The sequence shown here is derived from an EMBL/GenBank/DDBJ whole genome shotgun (WGS) entry which is preliminary data.</text>
</comment>
<dbReference type="GeneID" id="95329001"/>
<protein>
    <submittedName>
        <fullName evidence="1">TIGR03085 family protein</fullName>
    </submittedName>
</protein>
<dbReference type="NCBIfam" id="TIGR03083">
    <property type="entry name" value="maleylpyruvate isomerase family mycothiol-dependent enzyme"/>
    <property type="match status" value="1"/>
</dbReference>
<dbReference type="OrthoDB" id="3268903at2"/>
<dbReference type="AlphaFoldDB" id="A0A2A3YFI0"/>
<dbReference type="EMBL" id="NRGR01000034">
    <property type="protein sequence ID" value="PCC37855.1"/>
    <property type="molecule type" value="Genomic_DNA"/>
</dbReference>
<dbReference type="InterPro" id="IPR017519">
    <property type="entry name" value="CHP03085"/>
</dbReference>
<name>A0A2A3YFI0_9MICO</name>
<proteinExistence type="predicted"/>
<accession>A0A2A3YFI0</accession>
<dbReference type="RefSeq" id="WP_096166834.1">
    <property type="nucleotide sequence ID" value="NZ_BAAAIQ010000012.1"/>
</dbReference>
<dbReference type="Proteomes" id="UP000218598">
    <property type="component" value="Unassembled WGS sequence"/>
</dbReference>
<dbReference type="NCBIfam" id="TIGR03085">
    <property type="entry name" value="TIGR03085 family metal-binding protein"/>
    <property type="match status" value="1"/>
</dbReference>
<evidence type="ECO:0000313" key="2">
    <source>
        <dbReference type="Proteomes" id="UP000218598"/>
    </source>
</evidence>
<sequence>MDPSPERLALADSFLALGPEAPTILPGWDAPDLLEHLLVRERSPHLTVGSRLPGPLGARAESALERLRDTGWEELVERLREGPGRLSPIGRLDRFIGEGELLIHHEDLRRAQEDWEPRRLTPATDAQAWRALALTSRVSLKVPTDITFVSPLGGLRRTSRGADGSLRVHGDALELLLWASGRDDVARVQVHGDEHALQALRTGRRGL</sequence>
<gene>
    <name evidence="1" type="ORF">CIK66_17135</name>
</gene>
<organism evidence="1 2">
    <name type="scientific">Brachybacterium alimentarium</name>
    <dbReference type="NCBI Taxonomy" id="47845"/>
    <lineage>
        <taxon>Bacteria</taxon>
        <taxon>Bacillati</taxon>
        <taxon>Actinomycetota</taxon>
        <taxon>Actinomycetes</taxon>
        <taxon>Micrococcales</taxon>
        <taxon>Dermabacteraceae</taxon>
        <taxon>Brachybacterium</taxon>
    </lineage>
</organism>
<reference evidence="1 2" key="1">
    <citation type="journal article" date="2017" name="Elife">
        <title>Extensive horizontal gene transfer in cheese-associated bacteria.</title>
        <authorList>
            <person name="Bonham K.S."/>
            <person name="Wolfe B.E."/>
            <person name="Dutton R.J."/>
        </authorList>
    </citation>
    <scope>NUCLEOTIDE SEQUENCE [LARGE SCALE GENOMIC DNA]</scope>
    <source>
        <strain evidence="1 2">341_9</strain>
    </source>
</reference>